<evidence type="ECO:0000313" key="1">
    <source>
        <dbReference type="EMBL" id="KKN72854.1"/>
    </source>
</evidence>
<accession>A0A0F9T0U4</accession>
<proteinExistence type="predicted"/>
<sequence length="325" mass="37564">MKFQFISQYSDTLGLAYKLQEDGHTVFFLNNSQAGTGLFEKKKAEADINILDGTNTLIGNHPNKLGASKATNLLLTSTDYAKTVLTSIDLPLLDKSIFTREGIYSVNNNPTILSTDIEIVIEAYFNGEQFLKPPYIILNCFLKKIAPEARLYKESLLKLQEPLRAMDYKGPIALRLIVNKERWQVIHFERRFRYSLFETLKKKLAQFFSELNSSSIKSLNFSSDWLIELPVNTLAIKDIPIEGIIKENKRHIWFRDVYQKENNLLSAGQDGSILFITSYGKTPNEAKRRAYRTFSNLTIPYSRVLYIDDKKIEQDYKSLCEWEWI</sequence>
<dbReference type="AlphaFoldDB" id="A0A0F9T0U4"/>
<organism evidence="1">
    <name type="scientific">marine sediment metagenome</name>
    <dbReference type="NCBI Taxonomy" id="412755"/>
    <lineage>
        <taxon>unclassified sequences</taxon>
        <taxon>metagenomes</taxon>
        <taxon>ecological metagenomes</taxon>
    </lineage>
</organism>
<dbReference type="EMBL" id="LAZR01000354">
    <property type="protein sequence ID" value="KKN72854.1"/>
    <property type="molecule type" value="Genomic_DNA"/>
</dbReference>
<reference evidence="1" key="1">
    <citation type="journal article" date="2015" name="Nature">
        <title>Complex archaea that bridge the gap between prokaryotes and eukaryotes.</title>
        <authorList>
            <person name="Spang A."/>
            <person name="Saw J.H."/>
            <person name="Jorgensen S.L."/>
            <person name="Zaremba-Niedzwiedzka K."/>
            <person name="Martijn J."/>
            <person name="Lind A.E."/>
            <person name="van Eijk R."/>
            <person name="Schleper C."/>
            <person name="Guy L."/>
            <person name="Ettema T.J."/>
        </authorList>
    </citation>
    <scope>NUCLEOTIDE SEQUENCE</scope>
</reference>
<protein>
    <recommendedName>
        <fullName evidence="2">Phosphoribosylglycinamide synthetase C-domain domain-containing protein</fullName>
    </recommendedName>
</protein>
<evidence type="ECO:0008006" key="2">
    <source>
        <dbReference type="Google" id="ProtNLM"/>
    </source>
</evidence>
<gene>
    <name evidence="1" type="ORF">LCGC14_0407090</name>
</gene>
<name>A0A0F9T0U4_9ZZZZ</name>
<comment type="caution">
    <text evidence="1">The sequence shown here is derived from an EMBL/GenBank/DDBJ whole genome shotgun (WGS) entry which is preliminary data.</text>
</comment>